<evidence type="ECO:0000313" key="3">
    <source>
        <dbReference type="Proteomes" id="UP000637074"/>
    </source>
</evidence>
<dbReference type="Proteomes" id="UP000637074">
    <property type="component" value="Unassembled WGS sequence"/>
</dbReference>
<feature type="transmembrane region" description="Helical" evidence="1">
    <location>
        <begin position="21"/>
        <end position="43"/>
    </location>
</feature>
<dbReference type="EMBL" id="BNDS01000016">
    <property type="protein sequence ID" value="GHH99839.1"/>
    <property type="molecule type" value="Genomic_DNA"/>
</dbReference>
<organism evidence="2 3">
    <name type="scientific">Neobacillus kokaensis</name>
    <dbReference type="NCBI Taxonomy" id="2759023"/>
    <lineage>
        <taxon>Bacteria</taxon>
        <taxon>Bacillati</taxon>
        <taxon>Bacillota</taxon>
        <taxon>Bacilli</taxon>
        <taxon>Bacillales</taxon>
        <taxon>Bacillaceae</taxon>
        <taxon>Neobacillus</taxon>
    </lineage>
</organism>
<evidence type="ECO:0000313" key="2">
    <source>
        <dbReference type="EMBL" id="GHH99839.1"/>
    </source>
</evidence>
<proteinExistence type="predicted"/>
<name>A0ABQ3N4J1_9BACI</name>
<sequence>MDHIIKVKDNKVEVVYTNMAAGCIGSGMFIMTLTGLFILFMVVPHSSMVRGFFGILIGIPCTLFFLTKLLQVLSALLRGKVLFTIENGYIKGRKNSVAINEIKDMYLGGLSFKILHVRTTQNKIIKFNTFNLVSDNAINLVINNHVIPKATPELKANWEKRQREKSA</sequence>
<dbReference type="RefSeq" id="WP_191274786.1">
    <property type="nucleotide sequence ID" value="NZ_BNDS01000016.1"/>
</dbReference>
<keyword evidence="1" id="KW-0812">Transmembrane</keyword>
<keyword evidence="1" id="KW-1133">Transmembrane helix</keyword>
<dbReference type="Pfam" id="PF17353">
    <property type="entry name" value="DUF5381"/>
    <property type="match status" value="1"/>
</dbReference>
<dbReference type="InterPro" id="IPR035324">
    <property type="entry name" value="DUF5381"/>
</dbReference>
<comment type="caution">
    <text evidence="2">The sequence shown here is derived from an EMBL/GenBank/DDBJ whole genome shotgun (WGS) entry which is preliminary data.</text>
</comment>
<protein>
    <recommendedName>
        <fullName evidence="4">DUF304 domain-containing protein</fullName>
    </recommendedName>
</protein>
<keyword evidence="3" id="KW-1185">Reference proteome</keyword>
<feature type="transmembrane region" description="Helical" evidence="1">
    <location>
        <begin position="49"/>
        <end position="70"/>
    </location>
</feature>
<reference evidence="2 3" key="1">
    <citation type="journal article" date="2022" name="Int. J. Syst. Evol. Microbiol.">
        <title>Neobacillus kokaensis sp. nov., isolated from soil.</title>
        <authorList>
            <person name="Yuki K."/>
            <person name="Matsubara H."/>
            <person name="Yamaguchi S."/>
        </authorList>
    </citation>
    <scope>NUCLEOTIDE SEQUENCE [LARGE SCALE GENOMIC DNA]</scope>
    <source>
        <strain evidence="2 3">LOB 377</strain>
    </source>
</reference>
<keyword evidence="1" id="KW-0472">Membrane</keyword>
<evidence type="ECO:0000256" key="1">
    <source>
        <dbReference type="SAM" id="Phobius"/>
    </source>
</evidence>
<accession>A0ABQ3N4J1</accession>
<evidence type="ECO:0008006" key="4">
    <source>
        <dbReference type="Google" id="ProtNLM"/>
    </source>
</evidence>
<gene>
    <name evidence="2" type="ORF">AM1BK_33820</name>
</gene>